<gene>
    <name evidence="1" type="ORF">Amal_03511</name>
</gene>
<dbReference type="PATRIC" id="fig|178901.16.peg.3755"/>
<proteinExistence type="predicted"/>
<reference evidence="1 2" key="1">
    <citation type="submission" date="2016-03" db="EMBL/GenBank/DDBJ databases">
        <title>Draft genome sequence of Acetobacter malorum CECT 7742, a strain isolated from strawberry vinegar.</title>
        <authorList>
            <person name="Sainz F."/>
            <person name="Mas A."/>
            <person name="Torija M.J."/>
        </authorList>
    </citation>
    <scope>NUCLEOTIDE SEQUENCE [LARGE SCALE GENOMIC DNA]</scope>
    <source>
        <strain evidence="1 2">CECT 7742</strain>
    </source>
</reference>
<evidence type="ECO:0000313" key="2">
    <source>
        <dbReference type="Proteomes" id="UP000077349"/>
    </source>
</evidence>
<protein>
    <submittedName>
        <fullName evidence="1">Uncharacterized protein</fullName>
    </submittedName>
</protein>
<sequence length="72" mass="8371">MQLGMKIPHDYNALYVMISNLNVDEKLQRDFFNTIGGERKVGFMFEGNKKRPWKLKGDVLLSFGILFAMMAR</sequence>
<name>A0A177G4R7_9PROT</name>
<organism evidence="1 2">
    <name type="scientific">Acetobacter malorum</name>
    <dbReference type="NCBI Taxonomy" id="178901"/>
    <lineage>
        <taxon>Bacteria</taxon>
        <taxon>Pseudomonadati</taxon>
        <taxon>Pseudomonadota</taxon>
        <taxon>Alphaproteobacteria</taxon>
        <taxon>Acetobacterales</taxon>
        <taxon>Acetobacteraceae</taxon>
        <taxon>Acetobacter</taxon>
    </lineage>
</organism>
<dbReference type="AlphaFoldDB" id="A0A177G4R7"/>
<accession>A0A177G4R7</accession>
<comment type="caution">
    <text evidence="1">The sequence shown here is derived from an EMBL/GenBank/DDBJ whole genome shotgun (WGS) entry which is preliminary data.</text>
</comment>
<evidence type="ECO:0000313" key="1">
    <source>
        <dbReference type="EMBL" id="OAG75323.1"/>
    </source>
</evidence>
<dbReference type="Proteomes" id="UP000077349">
    <property type="component" value="Unassembled WGS sequence"/>
</dbReference>
<dbReference type="EMBL" id="LVHD01000069">
    <property type="protein sequence ID" value="OAG75323.1"/>
    <property type="molecule type" value="Genomic_DNA"/>
</dbReference>